<protein>
    <submittedName>
        <fullName evidence="3">ATP-binding protein</fullName>
    </submittedName>
</protein>
<sequence>MELSPRRLARLNPETTAPRRARDLVAEACAAWHREPLAELAQLVISELVSNAVLHSDAGTAIEVELRVDADRLLLRVHDDGGGMPQVVPTARRTVGGVGLDLVSRVAQSWGVTPDMHGGKDVWCVLAPPAQHTATWYLS</sequence>
<dbReference type="GO" id="GO:0005524">
    <property type="term" value="F:ATP binding"/>
    <property type="evidence" value="ECO:0007669"/>
    <property type="project" value="UniProtKB-KW"/>
</dbReference>
<dbReference type="Gene3D" id="3.30.565.10">
    <property type="entry name" value="Histidine kinase-like ATPase, C-terminal domain"/>
    <property type="match status" value="1"/>
</dbReference>
<gene>
    <name evidence="3" type="ORF">KGA66_01340</name>
</gene>
<feature type="domain" description="Histidine kinase/HSP90-like ATPase" evidence="2">
    <location>
        <begin position="36"/>
        <end position="130"/>
    </location>
</feature>
<keyword evidence="1" id="KW-0808">Transferase</keyword>
<dbReference type="SUPFAM" id="SSF55874">
    <property type="entry name" value="ATPase domain of HSP90 chaperone/DNA topoisomerase II/histidine kinase"/>
    <property type="match status" value="1"/>
</dbReference>
<dbReference type="CDD" id="cd16936">
    <property type="entry name" value="HATPase_RsbW-like"/>
    <property type="match status" value="1"/>
</dbReference>
<dbReference type="PANTHER" id="PTHR35526:SF3">
    <property type="entry name" value="ANTI-SIGMA-F FACTOR RSBW"/>
    <property type="match status" value="1"/>
</dbReference>
<evidence type="ECO:0000313" key="3">
    <source>
        <dbReference type="EMBL" id="MBS2961672.1"/>
    </source>
</evidence>
<evidence type="ECO:0000256" key="1">
    <source>
        <dbReference type="ARBA" id="ARBA00022527"/>
    </source>
</evidence>
<dbReference type="InterPro" id="IPR036890">
    <property type="entry name" value="HATPase_C_sf"/>
</dbReference>
<accession>A0A8J8B9B9</accession>
<keyword evidence="1" id="KW-0418">Kinase</keyword>
<proteinExistence type="predicted"/>
<evidence type="ECO:0000313" key="4">
    <source>
        <dbReference type="Proteomes" id="UP000677913"/>
    </source>
</evidence>
<dbReference type="InterPro" id="IPR050267">
    <property type="entry name" value="Anti-sigma-factor_SerPK"/>
</dbReference>
<dbReference type="PANTHER" id="PTHR35526">
    <property type="entry name" value="ANTI-SIGMA-F FACTOR RSBW-RELATED"/>
    <property type="match status" value="1"/>
</dbReference>
<evidence type="ECO:0000259" key="2">
    <source>
        <dbReference type="SMART" id="SM00387"/>
    </source>
</evidence>
<dbReference type="GO" id="GO:0004674">
    <property type="term" value="F:protein serine/threonine kinase activity"/>
    <property type="evidence" value="ECO:0007669"/>
    <property type="project" value="UniProtKB-KW"/>
</dbReference>
<keyword evidence="4" id="KW-1185">Reference proteome</keyword>
<dbReference type="EMBL" id="JAGSXH010000002">
    <property type="protein sequence ID" value="MBS2961672.1"/>
    <property type="molecule type" value="Genomic_DNA"/>
</dbReference>
<dbReference type="InterPro" id="IPR003594">
    <property type="entry name" value="HATPase_dom"/>
</dbReference>
<dbReference type="Proteomes" id="UP000677913">
    <property type="component" value="Unassembled WGS sequence"/>
</dbReference>
<name>A0A8J8B9B9_9ACTN</name>
<keyword evidence="1" id="KW-0723">Serine/threonine-protein kinase</keyword>
<dbReference type="Pfam" id="PF02518">
    <property type="entry name" value="HATPase_c"/>
    <property type="match status" value="1"/>
</dbReference>
<comment type="caution">
    <text evidence="3">The sequence shown here is derived from an EMBL/GenBank/DDBJ whole genome shotgun (WGS) entry which is preliminary data.</text>
</comment>
<keyword evidence="3" id="KW-0067">ATP-binding</keyword>
<dbReference type="RefSeq" id="WP_211463553.1">
    <property type="nucleotide sequence ID" value="NZ_JAGSXH010000002.1"/>
</dbReference>
<dbReference type="SMART" id="SM00387">
    <property type="entry name" value="HATPase_c"/>
    <property type="match status" value="1"/>
</dbReference>
<organism evidence="3 4">
    <name type="scientific">Actinocrinis puniceicyclus</name>
    <dbReference type="NCBI Taxonomy" id="977794"/>
    <lineage>
        <taxon>Bacteria</taxon>
        <taxon>Bacillati</taxon>
        <taxon>Actinomycetota</taxon>
        <taxon>Actinomycetes</taxon>
        <taxon>Catenulisporales</taxon>
        <taxon>Actinospicaceae</taxon>
        <taxon>Actinocrinis</taxon>
    </lineage>
</organism>
<keyword evidence="3" id="KW-0547">Nucleotide-binding</keyword>
<dbReference type="AlphaFoldDB" id="A0A8J8B9B9"/>
<reference evidence="3" key="1">
    <citation type="submission" date="2021-04" db="EMBL/GenBank/DDBJ databases">
        <title>Genome based classification of Actinospica acidithermotolerans sp. nov., an actinobacterium isolated from an Indonesian hot spring.</title>
        <authorList>
            <person name="Kusuma A.B."/>
            <person name="Putra K.E."/>
            <person name="Nafisah S."/>
            <person name="Loh J."/>
            <person name="Nouioui I."/>
            <person name="Goodfellow M."/>
        </authorList>
    </citation>
    <scope>NUCLEOTIDE SEQUENCE</scope>
    <source>
        <strain evidence="3">DSM 45618</strain>
    </source>
</reference>